<gene>
    <name evidence="2" type="ORF">SOO65_12085</name>
</gene>
<accession>A0AAX4HJL7</accession>
<dbReference type="EMBL" id="CP139487">
    <property type="protein sequence ID" value="WPU63427.1"/>
    <property type="molecule type" value="Genomic_DNA"/>
</dbReference>
<dbReference type="Proteomes" id="UP001324634">
    <property type="component" value="Chromosome"/>
</dbReference>
<dbReference type="InterPro" id="IPR021362">
    <property type="entry name" value="DUF2834"/>
</dbReference>
<proteinExistence type="predicted"/>
<keyword evidence="1" id="KW-1133">Transmembrane helix</keyword>
<evidence type="ECO:0000256" key="1">
    <source>
        <dbReference type="SAM" id="Phobius"/>
    </source>
</evidence>
<dbReference type="KEGG" id="psti:SOO65_12085"/>
<evidence type="ECO:0000313" key="2">
    <source>
        <dbReference type="EMBL" id="WPU63427.1"/>
    </source>
</evidence>
<dbReference type="RefSeq" id="WP_321390114.1">
    <property type="nucleotide sequence ID" value="NZ_CP139487.1"/>
</dbReference>
<keyword evidence="1" id="KW-0472">Membrane</keyword>
<dbReference type="AlphaFoldDB" id="A0AAX4HJL7"/>
<name>A0AAX4HJL7_9BACT</name>
<feature type="transmembrane region" description="Helical" evidence="1">
    <location>
        <begin position="49"/>
        <end position="69"/>
    </location>
</feature>
<keyword evidence="3" id="KW-1185">Reference proteome</keyword>
<feature type="transmembrane region" description="Helical" evidence="1">
    <location>
        <begin position="81"/>
        <end position="101"/>
    </location>
</feature>
<organism evidence="2 3">
    <name type="scientific">Peredibacter starrii</name>
    <dbReference type="NCBI Taxonomy" id="28202"/>
    <lineage>
        <taxon>Bacteria</taxon>
        <taxon>Pseudomonadati</taxon>
        <taxon>Bdellovibrionota</taxon>
        <taxon>Bacteriovoracia</taxon>
        <taxon>Bacteriovoracales</taxon>
        <taxon>Bacteriovoracaceae</taxon>
        <taxon>Peredibacter</taxon>
    </lineage>
</organism>
<keyword evidence="1" id="KW-0812">Transmembrane</keyword>
<protein>
    <submittedName>
        <fullName evidence="2">DUF2834 domain-containing protein</fullName>
    </submittedName>
</protein>
<dbReference type="Pfam" id="PF11196">
    <property type="entry name" value="DUF2834"/>
    <property type="match status" value="1"/>
</dbReference>
<reference evidence="2 3" key="1">
    <citation type="submission" date="2023-11" db="EMBL/GenBank/DDBJ databases">
        <title>Peredibacter starrii A3.12.</title>
        <authorList>
            <person name="Mitchell R.J."/>
        </authorList>
    </citation>
    <scope>NUCLEOTIDE SEQUENCE [LARGE SCALE GENOMIC DNA]</scope>
    <source>
        <strain evidence="2 3">A3.12</strain>
    </source>
</reference>
<sequence length="108" mass="12649">MQKKLLIFVYSLIAILALVLCWQENFTYAGFGLIEGWWMFIVDTQANPAARSVTYDLFFFFTAASIFIWREGKKLGMKFVWTYILFGFVIAISVTFPLFLIHRELKKS</sequence>
<evidence type="ECO:0000313" key="3">
    <source>
        <dbReference type="Proteomes" id="UP001324634"/>
    </source>
</evidence>